<dbReference type="SUPFAM" id="SSF52374">
    <property type="entry name" value="Nucleotidylyl transferase"/>
    <property type="match status" value="1"/>
</dbReference>
<evidence type="ECO:0000256" key="8">
    <source>
        <dbReference type="ARBA" id="ARBA00023027"/>
    </source>
</evidence>
<organism evidence="12 13">
    <name type="scientific">Abyssicoccus albus</name>
    <dbReference type="NCBI Taxonomy" id="1817405"/>
    <lineage>
        <taxon>Bacteria</taxon>
        <taxon>Bacillati</taxon>
        <taxon>Bacillota</taxon>
        <taxon>Bacilli</taxon>
        <taxon>Bacillales</taxon>
        <taxon>Abyssicoccaceae</taxon>
    </lineage>
</organism>
<evidence type="ECO:0000256" key="3">
    <source>
        <dbReference type="ARBA" id="ARBA00022642"/>
    </source>
</evidence>
<dbReference type="InterPro" id="IPR014729">
    <property type="entry name" value="Rossmann-like_a/b/a_fold"/>
</dbReference>
<proteinExistence type="inferred from homology"/>
<dbReference type="CDD" id="cd02165">
    <property type="entry name" value="NMNAT"/>
    <property type="match status" value="1"/>
</dbReference>
<comment type="catalytic activity">
    <reaction evidence="9 10">
        <text>nicotinate beta-D-ribonucleotide + ATP + H(+) = deamido-NAD(+) + diphosphate</text>
        <dbReference type="Rhea" id="RHEA:22860"/>
        <dbReference type="ChEBI" id="CHEBI:15378"/>
        <dbReference type="ChEBI" id="CHEBI:30616"/>
        <dbReference type="ChEBI" id="CHEBI:33019"/>
        <dbReference type="ChEBI" id="CHEBI:57502"/>
        <dbReference type="ChEBI" id="CHEBI:58437"/>
        <dbReference type="EC" id="2.7.7.18"/>
    </reaction>
</comment>
<dbReference type="HAMAP" id="MF_00244">
    <property type="entry name" value="NaMN_adenylyltr"/>
    <property type="match status" value="1"/>
</dbReference>
<evidence type="ECO:0000259" key="11">
    <source>
        <dbReference type="Pfam" id="PF01467"/>
    </source>
</evidence>
<sequence>MTNIGLYGGSFDPIHNGHVSAAIQMYELLSLDELIVMPAKQSPHKSTRPNVEDHHRYEMLQIAFNDVSTTMNIEISSFELEQKSKSYTFKTIEHLKMIYPKERLYMLIGEDQLYDFDQWKNVKMIIENVYVVIVKRYKDSKKLADYISEHELFKHYEARFIPIDIQITEMSSTDIRDKLAHHVSVRHMLPKSVYDYIKEEHLYERKESDSINS</sequence>
<dbReference type="GO" id="GO:0009435">
    <property type="term" value="P:NAD+ biosynthetic process"/>
    <property type="evidence" value="ECO:0007669"/>
    <property type="project" value="UniProtKB-UniRule"/>
</dbReference>
<dbReference type="GO" id="GO:0005524">
    <property type="term" value="F:ATP binding"/>
    <property type="evidence" value="ECO:0007669"/>
    <property type="project" value="UniProtKB-KW"/>
</dbReference>
<evidence type="ECO:0000313" key="13">
    <source>
        <dbReference type="Proteomes" id="UP000277108"/>
    </source>
</evidence>
<keyword evidence="3 10" id="KW-0662">Pyridine nucleotide biosynthesis</keyword>
<name>A0A3N5CDD2_9BACL</name>
<evidence type="ECO:0000313" key="12">
    <source>
        <dbReference type="EMBL" id="RPF58162.1"/>
    </source>
</evidence>
<dbReference type="UniPathway" id="UPA00253">
    <property type="reaction ID" value="UER00332"/>
</dbReference>
<keyword evidence="4 10" id="KW-0808">Transferase</keyword>
<dbReference type="NCBIfam" id="TIGR00482">
    <property type="entry name" value="nicotinate (nicotinamide) nucleotide adenylyltransferase"/>
    <property type="match status" value="1"/>
</dbReference>
<dbReference type="Pfam" id="PF01467">
    <property type="entry name" value="CTP_transf_like"/>
    <property type="match status" value="1"/>
</dbReference>
<evidence type="ECO:0000256" key="4">
    <source>
        <dbReference type="ARBA" id="ARBA00022679"/>
    </source>
</evidence>
<dbReference type="NCBIfam" id="TIGR00125">
    <property type="entry name" value="cyt_tran_rel"/>
    <property type="match status" value="1"/>
</dbReference>
<evidence type="ECO:0000256" key="9">
    <source>
        <dbReference type="ARBA" id="ARBA00048721"/>
    </source>
</evidence>
<keyword evidence="13" id="KW-1185">Reference proteome</keyword>
<evidence type="ECO:0000256" key="1">
    <source>
        <dbReference type="ARBA" id="ARBA00002324"/>
    </source>
</evidence>
<evidence type="ECO:0000256" key="2">
    <source>
        <dbReference type="ARBA" id="ARBA00005019"/>
    </source>
</evidence>
<reference evidence="12 13" key="1">
    <citation type="submission" date="2018-11" db="EMBL/GenBank/DDBJ databases">
        <title>Genomic Encyclopedia of Type Strains, Phase IV (KMG-IV): sequencing the most valuable type-strain genomes for metagenomic binning, comparative biology and taxonomic classification.</title>
        <authorList>
            <person name="Goeker M."/>
        </authorList>
    </citation>
    <scope>NUCLEOTIDE SEQUENCE [LARGE SCALE GENOMIC DNA]</scope>
    <source>
        <strain evidence="12 13">DSM 29158</strain>
    </source>
</reference>
<protein>
    <recommendedName>
        <fullName evidence="10">Probable nicotinate-nucleotide adenylyltransferase</fullName>
        <ecNumber evidence="10">2.7.7.18</ecNumber>
    </recommendedName>
    <alternativeName>
        <fullName evidence="10">Deamido-NAD(+) diphosphorylase</fullName>
    </alternativeName>
    <alternativeName>
        <fullName evidence="10">Deamido-NAD(+) pyrophosphorylase</fullName>
    </alternativeName>
    <alternativeName>
        <fullName evidence="10">Nicotinate mononucleotide adenylyltransferase</fullName>
        <shortName evidence="10">NaMN adenylyltransferase</shortName>
    </alternativeName>
</protein>
<keyword evidence="5 10" id="KW-0548">Nucleotidyltransferase</keyword>
<keyword evidence="6 10" id="KW-0547">Nucleotide-binding</keyword>
<dbReference type="PANTHER" id="PTHR39321:SF3">
    <property type="entry name" value="PHOSPHOPANTETHEINE ADENYLYLTRANSFERASE"/>
    <property type="match status" value="1"/>
</dbReference>
<dbReference type="NCBIfam" id="NF000840">
    <property type="entry name" value="PRK00071.1-3"/>
    <property type="match status" value="1"/>
</dbReference>
<keyword evidence="7 10" id="KW-0067">ATP-binding</keyword>
<feature type="domain" description="Cytidyltransferase-like" evidence="11">
    <location>
        <begin position="6"/>
        <end position="177"/>
    </location>
</feature>
<keyword evidence="8 10" id="KW-0520">NAD</keyword>
<dbReference type="EC" id="2.7.7.18" evidence="10"/>
<dbReference type="PANTHER" id="PTHR39321">
    <property type="entry name" value="NICOTINATE-NUCLEOTIDE ADENYLYLTRANSFERASE-RELATED"/>
    <property type="match status" value="1"/>
</dbReference>
<dbReference type="Gene3D" id="3.40.50.620">
    <property type="entry name" value="HUPs"/>
    <property type="match status" value="1"/>
</dbReference>
<comment type="function">
    <text evidence="1 10">Catalyzes the reversible adenylation of nicotinate mononucleotide (NaMN) to nicotinic acid adenine dinucleotide (NaAD).</text>
</comment>
<accession>A0A3N5CDD2</accession>
<comment type="similarity">
    <text evidence="10">Belongs to the NadD family.</text>
</comment>
<gene>
    <name evidence="10" type="primary">nadD</name>
    <name evidence="12" type="ORF">EDD62_0804</name>
</gene>
<dbReference type="InterPro" id="IPR005248">
    <property type="entry name" value="NadD/NMNAT"/>
</dbReference>
<evidence type="ECO:0000256" key="10">
    <source>
        <dbReference type="HAMAP-Rule" id="MF_00244"/>
    </source>
</evidence>
<dbReference type="GO" id="GO:0004515">
    <property type="term" value="F:nicotinate-nucleotide adenylyltransferase activity"/>
    <property type="evidence" value="ECO:0007669"/>
    <property type="project" value="UniProtKB-UniRule"/>
</dbReference>
<comment type="caution">
    <text evidence="12">The sequence shown here is derived from an EMBL/GenBank/DDBJ whole genome shotgun (WGS) entry which is preliminary data.</text>
</comment>
<evidence type="ECO:0000256" key="5">
    <source>
        <dbReference type="ARBA" id="ARBA00022695"/>
    </source>
</evidence>
<dbReference type="OrthoDB" id="5295945at2"/>
<dbReference type="Proteomes" id="UP000277108">
    <property type="component" value="Unassembled WGS sequence"/>
</dbReference>
<dbReference type="InterPro" id="IPR004821">
    <property type="entry name" value="Cyt_trans-like"/>
</dbReference>
<evidence type="ECO:0000256" key="7">
    <source>
        <dbReference type="ARBA" id="ARBA00022840"/>
    </source>
</evidence>
<dbReference type="RefSeq" id="WP_123807612.1">
    <property type="nucleotide sequence ID" value="NZ_RKRK01000002.1"/>
</dbReference>
<evidence type="ECO:0000256" key="6">
    <source>
        <dbReference type="ARBA" id="ARBA00022741"/>
    </source>
</evidence>
<dbReference type="AlphaFoldDB" id="A0A3N5CDD2"/>
<comment type="pathway">
    <text evidence="2 10">Cofactor biosynthesis; NAD(+) biosynthesis; deamido-NAD(+) from nicotinate D-ribonucleotide: step 1/1.</text>
</comment>
<dbReference type="EMBL" id="RKRK01000002">
    <property type="protein sequence ID" value="RPF58162.1"/>
    <property type="molecule type" value="Genomic_DNA"/>
</dbReference>